<dbReference type="FunFam" id="3.40.50.300:FF:000134">
    <property type="entry name" value="Iron-enterobactin ABC transporter ATP-binding protein"/>
    <property type="match status" value="1"/>
</dbReference>
<sequence length="260" mass="28145">MRLAAHGVTWGVRDRTIVEDITLDCPAGSVTGLLGPNGSGKTTLLHVMAGLRRPGAGTVRLGDDDVHRLPARVRARRIAVLEQHASTSLPLTARQVVELGRIPHRGRWPAAHDEGADQVAEAMRRSGVDHLADQDWSTLSGGERQRVQLARALSQEPDVLMLDEPTNHLDLAHQLDLLATVRALGRTTVAALHDLDLAAAFCDRLVVLRAGRVVASGPPDEVLTADLVRDVYGVEATVGRHEHSGRLHVVWHDGRVRSHG</sequence>
<accession>A0A0A1DSQ7</accession>
<dbReference type="PANTHER" id="PTHR42794:SF1">
    <property type="entry name" value="HEMIN IMPORT ATP-BINDING PROTEIN HMUV"/>
    <property type="match status" value="1"/>
</dbReference>
<dbReference type="PANTHER" id="PTHR42794">
    <property type="entry name" value="HEMIN IMPORT ATP-BINDING PROTEIN HMUV"/>
    <property type="match status" value="1"/>
</dbReference>
<dbReference type="GO" id="GO:0016887">
    <property type="term" value="F:ATP hydrolysis activity"/>
    <property type="evidence" value="ECO:0007669"/>
    <property type="project" value="InterPro"/>
</dbReference>
<reference evidence="5 6" key="1">
    <citation type="journal article" date="2015" name="Genome Announc.">
        <title>Complete Genome Sequence of Steroid-Transforming Nocardioides simplex VKM Ac-2033D.</title>
        <authorList>
            <person name="Shtratnikova V.Y."/>
            <person name="Schelkunov M.I."/>
            <person name="Pekov Y.A."/>
            <person name="Fokina V.V."/>
            <person name="Logacheva M.D."/>
            <person name="Sokolov S.L."/>
            <person name="Bragin E.Y."/>
            <person name="Ashapkin V.V."/>
            <person name="Donova M.V."/>
        </authorList>
    </citation>
    <scope>NUCLEOTIDE SEQUENCE [LARGE SCALE GENOMIC DNA]</scope>
    <source>
        <strain evidence="5 6">VKM Ac-2033D</strain>
    </source>
</reference>
<name>A0A0A1DSQ7_NOCSI</name>
<proteinExistence type="predicted"/>
<keyword evidence="4" id="KW-1278">Translocase</keyword>
<evidence type="ECO:0000313" key="5">
    <source>
        <dbReference type="EMBL" id="AIY19553.2"/>
    </source>
</evidence>
<dbReference type="KEGG" id="psim:KR76_27290"/>
<keyword evidence="2" id="KW-0547">Nucleotide-binding</keyword>
<dbReference type="eggNOG" id="COG1120">
    <property type="taxonomic scope" value="Bacteria"/>
</dbReference>
<dbReference type="SUPFAM" id="SSF52540">
    <property type="entry name" value="P-loop containing nucleoside triphosphate hydrolases"/>
    <property type="match status" value="1"/>
</dbReference>
<gene>
    <name evidence="5" type="ORF">KR76_27290</name>
</gene>
<organism evidence="5 6">
    <name type="scientific">Nocardioides simplex</name>
    <name type="common">Arthrobacter simplex</name>
    <dbReference type="NCBI Taxonomy" id="2045"/>
    <lineage>
        <taxon>Bacteria</taxon>
        <taxon>Bacillati</taxon>
        <taxon>Actinomycetota</taxon>
        <taxon>Actinomycetes</taxon>
        <taxon>Propionibacteriales</taxon>
        <taxon>Nocardioidaceae</taxon>
        <taxon>Pimelobacter</taxon>
    </lineage>
</organism>
<dbReference type="HOGENOM" id="CLU_000604_1_11_11"/>
<dbReference type="InterPro" id="IPR003439">
    <property type="entry name" value="ABC_transporter-like_ATP-bd"/>
</dbReference>
<dbReference type="STRING" id="2045.KR76_27290"/>
<evidence type="ECO:0000256" key="2">
    <source>
        <dbReference type="ARBA" id="ARBA00022741"/>
    </source>
</evidence>
<dbReference type="GO" id="GO:0005524">
    <property type="term" value="F:ATP binding"/>
    <property type="evidence" value="ECO:0007669"/>
    <property type="project" value="UniProtKB-KW"/>
</dbReference>
<protein>
    <submittedName>
        <fullName evidence="5">ABC transporter (Iron.B12.siderophore.hemin), ATP-binding component</fullName>
    </submittedName>
</protein>
<dbReference type="Proteomes" id="UP000030300">
    <property type="component" value="Chromosome"/>
</dbReference>
<dbReference type="Gene3D" id="3.40.50.300">
    <property type="entry name" value="P-loop containing nucleotide triphosphate hydrolases"/>
    <property type="match status" value="1"/>
</dbReference>
<dbReference type="OrthoDB" id="5296765at2"/>
<dbReference type="AlphaFoldDB" id="A0A0A1DSQ7"/>
<dbReference type="PROSITE" id="PS00211">
    <property type="entry name" value="ABC_TRANSPORTER_1"/>
    <property type="match status" value="1"/>
</dbReference>
<dbReference type="SMART" id="SM00382">
    <property type="entry name" value="AAA"/>
    <property type="match status" value="1"/>
</dbReference>
<dbReference type="PROSITE" id="PS50893">
    <property type="entry name" value="ABC_TRANSPORTER_2"/>
    <property type="match status" value="1"/>
</dbReference>
<keyword evidence="1" id="KW-0813">Transport</keyword>
<evidence type="ECO:0000256" key="4">
    <source>
        <dbReference type="ARBA" id="ARBA00022967"/>
    </source>
</evidence>
<dbReference type="Pfam" id="PF00005">
    <property type="entry name" value="ABC_tran"/>
    <property type="match status" value="1"/>
</dbReference>
<dbReference type="EMBL" id="CP009896">
    <property type="protein sequence ID" value="AIY19553.2"/>
    <property type="molecule type" value="Genomic_DNA"/>
</dbReference>
<evidence type="ECO:0000256" key="3">
    <source>
        <dbReference type="ARBA" id="ARBA00022840"/>
    </source>
</evidence>
<evidence type="ECO:0000313" key="6">
    <source>
        <dbReference type="Proteomes" id="UP000030300"/>
    </source>
</evidence>
<keyword evidence="6" id="KW-1185">Reference proteome</keyword>
<dbReference type="CDD" id="cd03214">
    <property type="entry name" value="ABC_Iron-Siderophores_B12_Hemin"/>
    <property type="match status" value="1"/>
</dbReference>
<dbReference type="RefSeq" id="WP_052139178.1">
    <property type="nucleotide sequence ID" value="NZ_BJMC01000016.1"/>
</dbReference>
<dbReference type="InterPro" id="IPR003593">
    <property type="entry name" value="AAA+_ATPase"/>
</dbReference>
<evidence type="ECO:0000256" key="1">
    <source>
        <dbReference type="ARBA" id="ARBA00022448"/>
    </source>
</evidence>
<keyword evidence="3 5" id="KW-0067">ATP-binding</keyword>
<dbReference type="InterPro" id="IPR017871">
    <property type="entry name" value="ABC_transporter-like_CS"/>
</dbReference>
<dbReference type="GeneID" id="96612685"/>
<dbReference type="InterPro" id="IPR027417">
    <property type="entry name" value="P-loop_NTPase"/>
</dbReference>